<sequence>MDDEADHELGFSAARPPLVSLTPIPSPYTRRLSSCFIEPSRPVAAARRLAWVSLQGRLLNADEASSARAIKGGLLPEEAVAWDLFSPVQRFLIVAVIGVAVAESKKNAQISRLRKSVQLRDQVLSSMQQKLDCLCEQLNNKNMELPQIDVFGSEKTKFVDCGCCLCDQHHDMFNRLAGNSVPKAVNEDEILRYKTCLTNVGEQEERRMSDLSDWASSITSAAEIQMNSLAIEQDICNLKKDCEDKDVIIKELTTLLHSSDKAGSKRIAELEDIIRRKNTIITRLKKDVVILEQKVRNMSQVMNFARLRRPSFSSSELPSVQIPHMTDNLLYDMDSNTSPSSSDSDSSPVDRGQTPVVKTPEITAQSSTRNLKSVPPKPSGSIVRTKEKQPKSRSVSPLKENVSLNRKSETISSTRQRQIATSGDPKRSRRLNLSAQKDTTPHKRWA</sequence>
<reference evidence="3" key="1">
    <citation type="submission" date="2023-07" db="EMBL/GenBank/DDBJ databases">
        <title>draft genome sequence of fig (Ficus carica).</title>
        <authorList>
            <person name="Takahashi T."/>
            <person name="Nishimura K."/>
        </authorList>
    </citation>
    <scope>NUCLEOTIDE SEQUENCE</scope>
</reference>
<proteinExistence type="predicted"/>
<gene>
    <name evidence="3" type="ORF">TIFTF001_001307</name>
</gene>
<evidence type="ECO:0000313" key="3">
    <source>
        <dbReference type="EMBL" id="GMN26450.1"/>
    </source>
</evidence>
<keyword evidence="1" id="KW-0175">Coiled coil</keyword>
<evidence type="ECO:0008006" key="5">
    <source>
        <dbReference type="Google" id="ProtNLM"/>
    </source>
</evidence>
<feature type="compositionally biased region" description="Low complexity" evidence="2">
    <location>
        <begin position="338"/>
        <end position="347"/>
    </location>
</feature>
<accession>A0AA87Z6L8</accession>
<protein>
    <recommendedName>
        <fullName evidence="5">Inactive rhomboid protein</fullName>
    </recommendedName>
</protein>
<dbReference type="PANTHER" id="PTHR35507:SF1">
    <property type="entry name" value="TMF_TATA_BD DOMAIN-CONTAINING PROTEIN"/>
    <property type="match status" value="1"/>
</dbReference>
<keyword evidence="4" id="KW-1185">Reference proteome</keyword>
<evidence type="ECO:0000256" key="1">
    <source>
        <dbReference type="SAM" id="Coils"/>
    </source>
</evidence>
<organism evidence="3 4">
    <name type="scientific">Ficus carica</name>
    <name type="common">Common fig</name>
    <dbReference type="NCBI Taxonomy" id="3494"/>
    <lineage>
        <taxon>Eukaryota</taxon>
        <taxon>Viridiplantae</taxon>
        <taxon>Streptophyta</taxon>
        <taxon>Embryophyta</taxon>
        <taxon>Tracheophyta</taxon>
        <taxon>Spermatophyta</taxon>
        <taxon>Magnoliopsida</taxon>
        <taxon>eudicotyledons</taxon>
        <taxon>Gunneridae</taxon>
        <taxon>Pentapetalae</taxon>
        <taxon>rosids</taxon>
        <taxon>fabids</taxon>
        <taxon>Rosales</taxon>
        <taxon>Moraceae</taxon>
        <taxon>Ficeae</taxon>
        <taxon>Ficus</taxon>
    </lineage>
</organism>
<dbReference type="PANTHER" id="PTHR35507">
    <property type="entry name" value="OS09G0488600 PROTEIN"/>
    <property type="match status" value="1"/>
</dbReference>
<evidence type="ECO:0000313" key="4">
    <source>
        <dbReference type="Proteomes" id="UP001187192"/>
    </source>
</evidence>
<dbReference type="AlphaFoldDB" id="A0AA87Z6L8"/>
<name>A0AA87Z6L8_FICCA</name>
<evidence type="ECO:0000256" key="2">
    <source>
        <dbReference type="SAM" id="MobiDB-lite"/>
    </source>
</evidence>
<dbReference type="Proteomes" id="UP001187192">
    <property type="component" value="Unassembled WGS sequence"/>
</dbReference>
<feature type="region of interest" description="Disordered" evidence="2">
    <location>
        <begin position="330"/>
        <end position="446"/>
    </location>
</feature>
<feature type="compositionally biased region" description="Polar residues" evidence="2">
    <location>
        <begin position="402"/>
        <end position="421"/>
    </location>
</feature>
<feature type="coiled-coil region" evidence="1">
    <location>
        <begin position="267"/>
        <end position="301"/>
    </location>
</feature>
<feature type="compositionally biased region" description="Polar residues" evidence="2">
    <location>
        <begin position="362"/>
        <end position="371"/>
    </location>
</feature>
<comment type="caution">
    <text evidence="3">The sequence shown here is derived from an EMBL/GenBank/DDBJ whole genome shotgun (WGS) entry which is preliminary data.</text>
</comment>
<dbReference type="EMBL" id="BTGU01000001">
    <property type="protein sequence ID" value="GMN26450.1"/>
    <property type="molecule type" value="Genomic_DNA"/>
</dbReference>